<evidence type="ECO:0000313" key="7">
    <source>
        <dbReference type="Proteomes" id="UP001152888"/>
    </source>
</evidence>
<protein>
    <recommendedName>
        <fullName evidence="5">C3H1-type domain-containing protein</fullName>
    </recommendedName>
</protein>
<dbReference type="EMBL" id="CAKOFQ010006944">
    <property type="protein sequence ID" value="CAH1983692.1"/>
    <property type="molecule type" value="Genomic_DNA"/>
</dbReference>
<feature type="zinc finger region" description="C3H1-type" evidence="4">
    <location>
        <begin position="39"/>
        <end position="69"/>
    </location>
</feature>
<organism evidence="6 7">
    <name type="scientific">Acanthoscelides obtectus</name>
    <name type="common">Bean weevil</name>
    <name type="synonym">Bruchus obtectus</name>
    <dbReference type="NCBI Taxonomy" id="200917"/>
    <lineage>
        <taxon>Eukaryota</taxon>
        <taxon>Metazoa</taxon>
        <taxon>Ecdysozoa</taxon>
        <taxon>Arthropoda</taxon>
        <taxon>Hexapoda</taxon>
        <taxon>Insecta</taxon>
        <taxon>Pterygota</taxon>
        <taxon>Neoptera</taxon>
        <taxon>Endopterygota</taxon>
        <taxon>Coleoptera</taxon>
        <taxon>Polyphaga</taxon>
        <taxon>Cucujiformia</taxon>
        <taxon>Chrysomeloidea</taxon>
        <taxon>Chrysomelidae</taxon>
        <taxon>Bruchinae</taxon>
        <taxon>Bruchini</taxon>
        <taxon>Acanthoscelides</taxon>
    </lineage>
</organism>
<gene>
    <name evidence="6" type="ORF">ACAOBT_LOCUS15699</name>
</gene>
<name>A0A9P0KZU9_ACAOB</name>
<keyword evidence="7" id="KW-1185">Reference proteome</keyword>
<dbReference type="AlphaFoldDB" id="A0A9P0KZU9"/>
<evidence type="ECO:0000259" key="5">
    <source>
        <dbReference type="PROSITE" id="PS50103"/>
    </source>
</evidence>
<evidence type="ECO:0000256" key="3">
    <source>
        <dbReference type="ARBA" id="ARBA00022833"/>
    </source>
</evidence>
<comment type="caution">
    <text evidence="6">The sequence shown here is derived from an EMBL/GenBank/DDBJ whole genome shotgun (WGS) entry which is preliminary data.</text>
</comment>
<dbReference type="Proteomes" id="UP001152888">
    <property type="component" value="Unassembled WGS sequence"/>
</dbReference>
<dbReference type="InterPro" id="IPR000571">
    <property type="entry name" value="Znf_CCCH"/>
</dbReference>
<proteinExistence type="predicted"/>
<evidence type="ECO:0000256" key="4">
    <source>
        <dbReference type="PROSITE-ProRule" id="PRU00723"/>
    </source>
</evidence>
<dbReference type="GO" id="GO:0008270">
    <property type="term" value="F:zinc ion binding"/>
    <property type="evidence" value="ECO:0007669"/>
    <property type="project" value="UniProtKB-KW"/>
</dbReference>
<dbReference type="PANTHER" id="PTHR38563:SF1">
    <property type="entry name" value="FL(2)D-ASSOCIATED COMPLEX COMPONENT"/>
    <property type="match status" value="1"/>
</dbReference>
<feature type="domain" description="C3H1-type" evidence="5">
    <location>
        <begin position="39"/>
        <end position="69"/>
    </location>
</feature>
<evidence type="ECO:0000256" key="1">
    <source>
        <dbReference type="ARBA" id="ARBA00022723"/>
    </source>
</evidence>
<dbReference type="GO" id="GO:0036396">
    <property type="term" value="C:RNA N6-methyladenosine methyltransferase complex"/>
    <property type="evidence" value="ECO:0007669"/>
    <property type="project" value="InterPro"/>
</dbReference>
<keyword evidence="2 4" id="KW-0863">Zinc-finger</keyword>
<dbReference type="SUPFAM" id="SSF90229">
    <property type="entry name" value="CCCH zinc finger"/>
    <property type="match status" value="1"/>
</dbReference>
<dbReference type="InterPro" id="IPR040427">
    <property type="entry name" value="Flacc"/>
</dbReference>
<dbReference type="OrthoDB" id="9932926at2759"/>
<keyword evidence="1 4" id="KW-0479">Metal-binding</keyword>
<dbReference type="Pfam" id="PF00642">
    <property type="entry name" value="zf-CCCH"/>
    <property type="match status" value="1"/>
</dbReference>
<dbReference type="InterPro" id="IPR036855">
    <property type="entry name" value="Znf_CCCH_sf"/>
</dbReference>
<reference evidence="6" key="1">
    <citation type="submission" date="2022-03" db="EMBL/GenBank/DDBJ databases">
        <authorList>
            <person name="Sayadi A."/>
        </authorList>
    </citation>
    <scope>NUCLEOTIDE SEQUENCE</scope>
</reference>
<dbReference type="GO" id="GO:0016556">
    <property type="term" value="P:mRNA modification"/>
    <property type="evidence" value="ECO:0007669"/>
    <property type="project" value="InterPro"/>
</dbReference>
<accession>A0A9P0KZU9</accession>
<dbReference type="PANTHER" id="PTHR38563">
    <property type="entry name" value="FL(2)D-ASSOCIATED COMPLEX COMPONENT"/>
    <property type="match status" value="1"/>
</dbReference>
<dbReference type="PROSITE" id="PS50103">
    <property type="entry name" value="ZF_C3H1"/>
    <property type="match status" value="1"/>
</dbReference>
<evidence type="ECO:0000313" key="6">
    <source>
        <dbReference type="EMBL" id="CAH1983692.1"/>
    </source>
</evidence>
<evidence type="ECO:0000256" key="2">
    <source>
        <dbReference type="ARBA" id="ARBA00022771"/>
    </source>
</evidence>
<keyword evidence="3 4" id="KW-0862">Zinc</keyword>
<sequence>MKMSKQTNRKITVSLTTTKSKSRPSVFERLGTKACSVVAVAKDYCHHWAQTGSCPYGKGCKYAVTHTLTSPSKQRQAAAKGTSVIVTSGGSSKRSGSTSRLVSNTVQEILKPAFCLTLACHPKDKLPFHYTFSTIQF</sequence>